<gene>
    <name evidence="1" type="ORF">ACFFTO_02415</name>
</gene>
<dbReference type="Proteomes" id="UP001589535">
    <property type="component" value="Unassembled WGS sequence"/>
</dbReference>
<dbReference type="EMBL" id="JBHMBK010000001">
    <property type="protein sequence ID" value="MFB9683022.1"/>
    <property type="molecule type" value="Genomic_DNA"/>
</dbReference>
<name>A0ABV5TV90_9PSEU</name>
<sequence length="110" mass="11744">MGNPRPLTPNERITLDTLLSGDFPGAAELRAQAPTARVIGRCDCGCPTIDLVVNEATPRAPLRKSVAVEADVPGGGLIVFVDGGRLSCLEYWTFEDRPATEFPPPAQIAR</sequence>
<keyword evidence="2" id="KW-1185">Reference proteome</keyword>
<proteinExistence type="predicted"/>
<comment type="caution">
    <text evidence="1">The sequence shown here is derived from an EMBL/GenBank/DDBJ whole genome shotgun (WGS) entry which is preliminary data.</text>
</comment>
<accession>A0ABV5TV90</accession>
<organism evidence="1 2">
    <name type="scientific">Amycolatopsis plumensis</name>
    <dbReference type="NCBI Taxonomy" id="236508"/>
    <lineage>
        <taxon>Bacteria</taxon>
        <taxon>Bacillati</taxon>
        <taxon>Actinomycetota</taxon>
        <taxon>Actinomycetes</taxon>
        <taxon>Pseudonocardiales</taxon>
        <taxon>Pseudonocardiaceae</taxon>
        <taxon>Amycolatopsis</taxon>
    </lineage>
</organism>
<reference evidence="1 2" key="1">
    <citation type="submission" date="2024-09" db="EMBL/GenBank/DDBJ databases">
        <authorList>
            <person name="Sun Q."/>
            <person name="Mori K."/>
        </authorList>
    </citation>
    <scope>NUCLEOTIDE SEQUENCE [LARGE SCALE GENOMIC DNA]</scope>
    <source>
        <strain evidence="1 2">JCM 13852</strain>
    </source>
</reference>
<evidence type="ECO:0000313" key="1">
    <source>
        <dbReference type="EMBL" id="MFB9683022.1"/>
    </source>
</evidence>
<protein>
    <submittedName>
        <fullName evidence="1">Uncharacterized protein</fullName>
    </submittedName>
</protein>
<dbReference type="RefSeq" id="WP_378189027.1">
    <property type="nucleotide sequence ID" value="NZ_JBHMBK010000001.1"/>
</dbReference>
<evidence type="ECO:0000313" key="2">
    <source>
        <dbReference type="Proteomes" id="UP001589535"/>
    </source>
</evidence>